<organism evidence="1 2">
    <name type="scientific">Periconia digitata</name>
    <dbReference type="NCBI Taxonomy" id="1303443"/>
    <lineage>
        <taxon>Eukaryota</taxon>
        <taxon>Fungi</taxon>
        <taxon>Dikarya</taxon>
        <taxon>Ascomycota</taxon>
        <taxon>Pezizomycotina</taxon>
        <taxon>Dothideomycetes</taxon>
        <taxon>Pleosporomycetidae</taxon>
        <taxon>Pleosporales</taxon>
        <taxon>Massarineae</taxon>
        <taxon>Periconiaceae</taxon>
        <taxon>Periconia</taxon>
    </lineage>
</organism>
<comment type="caution">
    <text evidence="1">The sequence shown here is derived from an EMBL/GenBank/DDBJ whole genome shotgun (WGS) entry which is preliminary data.</text>
</comment>
<keyword evidence="2" id="KW-1185">Reference proteome</keyword>
<protein>
    <submittedName>
        <fullName evidence="1">Uncharacterized protein</fullName>
    </submittedName>
</protein>
<accession>A0A9W4XT41</accession>
<gene>
    <name evidence="1" type="ORF">PDIGIT_LOCUS9725</name>
</gene>
<name>A0A9W4XT41_9PLEO</name>
<dbReference type="EMBL" id="CAOQHR010000006">
    <property type="protein sequence ID" value="CAI6336621.1"/>
    <property type="molecule type" value="Genomic_DNA"/>
</dbReference>
<evidence type="ECO:0000313" key="1">
    <source>
        <dbReference type="EMBL" id="CAI6336621.1"/>
    </source>
</evidence>
<proteinExistence type="predicted"/>
<dbReference type="Proteomes" id="UP001152607">
    <property type="component" value="Unassembled WGS sequence"/>
</dbReference>
<reference evidence="1" key="1">
    <citation type="submission" date="2023-01" db="EMBL/GenBank/DDBJ databases">
        <authorList>
            <person name="Van Ghelder C."/>
            <person name="Rancurel C."/>
        </authorList>
    </citation>
    <scope>NUCLEOTIDE SEQUENCE</scope>
    <source>
        <strain evidence="1">CNCM I-4278</strain>
    </source>
</reference>
<evidence type="ECO:0000313" key="2">
    <source>
        <dbReference type="Proteomes" id="UP001152607"/>
    </source>
</evidence>
<dbReference type="AlphaFoldDB" id="A0A9W4XT41"/>
<sequence length="82" mass="9004">MSDCSRSKKNSNFIVVTDMPVPTAPATFNSTYEVFRKSITIPRPRPLNPHPLLGLIPTNLPSSLLHSSLLVLSRLCKNSDAV</sequence>